<feature type="compositionally biased region" description="Low complexity" evidence="1">
    <location>
        <begin position="188"/>
        <end position="208"/>
    </location>
</feature>
<comment type="caution">
    <text evidence="2">The sequence shown here is derived from an EMBL/GenBank/DDBJ whole genome shotgun (WGS) entry which is preliminary data.</text>
</comment>
<feature type="region of interest" description="Disordered" evidence="1">
    <location>
        <begin position="128"/>
        <end position="225"/>
    </location>
</feature>
<dbReference type="Proteomes" id="UP000297280">
    <property type="component" value="Unassembled WGS sequence"/>
</dbReference>
<proteinExistence type="predicted"/>
<gene>
    <name evidence="2" type="ORF">BPOR_0805g00040</name>
</gene>
<dbReference type="AlphaFoldDB" id="A0A4Z1KMV5"/>
<organism evidence="2 3">
    <name type="scientific">Botrytis porri</name>
    <dbReference type="NCBI Taxonomy" id="87229"/>
    <lineage>
        <taxon>Eukaryota</taxon>
        <taxon>Fungi</taxon>
        <taxon>Dikarya</taxon>
        <taxon>Ascomycota</taxon>
        <taxon>Pezizomycotina</taxon>
        <taxon>Leotiomycetes</taxon>
        <taxon>Helotiales</taxon>
        <taxon>Sclerotiniaceae</taxon>
        <taxon>Botrytis</taxon>
    </lineage>
</organism>
<keyword evidence="3" id="KW-1185">Reference proteome</keyword>
<accession>A0A4Z1KMV5</accession>
<dbReference type="EMBL" id="PQXO01000802">
    <property type="protein sequence ID" value="TGO82565.1"/>
    <property type="molecule type" value="Genomic_DNA"/>
</dbReference>
<protein>
    <submittedName>
        <fullName evidence="2">Uncharacterized protein</fullName>
    </submittedName>
</protein>
<sequence>MSGVSVTDSSLWFEWDDATLKRKAHATESDDAQDYADRHVARDIRGGRKEWTKEEVMKKANASRYDYENYEDRDVAKAINKRDRNDASREAREKAETAMANLSLDGPLKRINDKGTAFKDAIYYDDSKRGKESQKRKPKIPLVPSRSGSKSRTDNAGVQGREGRGSAREKGKRDRPASASRTRDSLKKPATANSSSSTKTPTASSSNTMSGTEAEPTTDYPYTRNKEGRYICPVKGCETKSYSERSRFRTHYDTKHTRRAELYYCDLGHECREEPFDRHDSYLKHLRSDRHQRKQADHENKVNKTNTLF</sequence>
<evidence type="ECO:0000256" key="1">
    <source>
        <dbReference type="SAM" id="MobiDB-lite"/>
    </source>
</evidence>
<reference evidence="2 3" key="1">
    <citation type="submission" date="2017-12" db="EMBL/GenBank/DDBJ databases">
        <title>Comparative genomics of Botrytis spp.</title>
        <authorList>
            <person name="Valero-Jimenez C.A."/>
            <person name="Tapia P."/>
            <person name="Veloso J."/>
            <person name="Silva-Moreno E."/>
            <person name="Staats M."/>
            <person name="Valdes J.H."/>
            <person name="Van Kan J.A.L."/>
        </authorList>
    </citation>
    <scope>NUCLEOTIDE SEQUENCE [LARGE SCALE GENOMIC DNA]</scope>
    <source>
        <strain evidence="2 3">MUCL3349</strain>
    </source>
</reference>
<evidence type="ECO:0000313" key="2">
    <source>
        <dbReference type="EMBL" id="TGO82565.1"/>
    </source>
</evidence>
<name>A0A4Z1KMV5_9HELO</name>
<feature type="compositionally biased region" description="Basic and acidic residues" evidence="1">
    <location>
        <begin position="161"/>
        <end position="187"/>
    </location>
</feature>
<feature type="region of interest" description="Disordered" evidence="1">
    <location>
        <begin position="288"/>
        <end position="309"/>
    </location>
</feature>
<feature type="compositionally biased region" description="Polar residues" evidence="1">
    <location>
        <begin position="146"/>
        <end position="156"/>
    </location>
</feature>
<dbReference type="STRING" id="87229.A0A4Z1KMV5"/>
<evidence type="ECO:0000313" key="3">
    <source>
        <dbReference type="Proteomes" id="UP000297280"/>
    </source>
</evidence>